<dbReference type="Pfam" id="PF06826">
    <property type="entry name" value="Asp-Al_Ex"/>
    <property type="match status" value="2"/>
</dbReference>
<dbReference type="eggNOG" id="COG0569">
    <property type="taxonomic scope" value="Bacteria"/>
</dbReference>
<dbReference type="STRING" id="679937.Bcop_2430"/>
<keyword evidence="4" id="KW-1003">Cell membrane</keyword>
<dbReference type="InterPro" id="IPR050144">
    <property type="entry name" value="AAE_transporter"/>
</dbReference>
<evidence type="ECO:0000313" key="11">
    <source>
        <dbReference type="Proteomes" id="UP000018439"/>
    </source>
</evidence>
<reference evidence="10 11" key="1">
    <citation type="journal article" date="2011" name="Stand. Genomic Sci.">
        <title>Non-contiguous finished genome sequence of Bacteroides coprosuis type strain (PC139).</title>
        <authorList>
            <person name="Land M."/>
            <person name="Held B."/>
            <person name="Gronow S."/>
            <person name="Abt B."/>
            <person name="Lucas S."/>
            <person name="Del Rio T.G."/>
            <person name="Nolan M."/>
            <person name="Tice H."/>
            <person name="Cheng J.F."/>
            <person name="Pitluck S."/>
            <person name="Liolios K."/>
            <person name="Pagani I."/>
            <person name="Ivanova N."/>
            <person name="Mavromatis K."/>
            <person name="Mikhailova N."/>
            <person name="Pati A."/>
            <person name="Tapia R."/>
            <person name="Han C."/>
            <person name="Goodwin L."/>
            <person name="Chen A."/>
            <person name="Palaniappan K."/>
            <person name="Hauser L."/>
            <person name="Brambilla E.M."/>
            <person name="Rohde M."/>
            <person name="Goker M."/>
            <person name="Detter J.C."/>
            <person name="Woyke T."/>
            <person name="Bristow J."/>
            <person name="Eisen J.A."/>
            <person name="Markowitz V."/>
            <person name="Hugenholtz P."/>
            <person name="Kyrpides N.C."/>
            <person name="Klenk H.P."/>
            <person name="Lapidus A."/>
        </authorList>
    </citation>
    <scope>NUCLEOTIDE SEQUENCE</scope>
    <source>
        <strain evidence="10 11">DSM 18011</strain>
    </source>
</reference>
<proteinExistence type="inferred from homology"/>
<evidence type="ECO:0000256" key="1">
    <source>
        <dbReference type="ARBA" id="ARBA00004651"/>
    </source>
</evidence>
<feature type="transmembrane region" description="Helical" evidence="8">
    <location>
        <begin position="93"/>
        <end position="112"/>
    </location>
</feature>
<dbReference type="GO" id="GO:0006813">
    <property type="term" value="P:potassium ion transport"/>
    <property type="evidence" value="ECO:0007669"/>
    <property type="project" value="InterPro"/>
</dbReference>
<evidence type="ECO:0000256" key="3">
    <source>
        <dbReference type="ARBA" id="ARBA00022448"/>
    </source>
</evidence>
<dbReference type="PANTHER" id="PTHR30445">
    <property type="entry name" value="K(+)_H(+) ANTIPORTER SUBUNIT KHTT"/>
    <property type="match status" value="1"/>
</dbReference>
<accession>F3ZP09</accession>
<dbReference type="Gene3D" id="3.30.70.1450">
    <property type="entry name" value="Regulator of K+ conductance, C-terminal domain"/>
    <property type="match status" value="2"/>
</dbReference>
<keyword evidence="7 8" id="KW-0472">Membrane</keyword>
<feature type="transmembrane region" description="Helical" evidence="8">
    <location>
        <begin position="124"/>
        <end position="144"/>
    </location>
</feature>
<protein>
    <submittedName>
        <fullName evidence="10">YidE/YbjL duplication</fullName>
    </submittedName>
</protein>
<feature type="transmembrane region" description="Helical" evidence="8">
    <location>
        <begin position="437"/>
        <end position="456"/>
    </location>
</feature>
<dbReference type="Proteomes" id="UP000018439">
    <property type="component" value="Chromosome"/>
</dbReference>
<evidence type="ECO:0000256" key="8">
    <source>
        <dbReference type="SAM" id="Phobius"/>
    </source>
</evidence>
<feature type="domain" description="RCK C-terminal" evidence="9">
    <location>
        <begin position="220"/>
        <end position="304"/>
    </location>
</feature>
<feature type="transmembrane region" description="Helical" evidence="8">
    <location>
        <begin position="499"/>
        <end position="525"/>
    </location>
</feature>
<gene>
    <name evidence="10" type="ORF">Bcop_2430</name>
</gene>
<dbReference type="NCBIfam" id="TIGR01625">
    <property type="entry name" value="YidE_YbjL_dupl"/>
    <property type="match status" value="2"/>
</dbReference>
<keyword evidence="6 8" id="KW-1133">Transmembrane helix</keyword>
<dbReference type="InterPro" id="IPR006512">
    <property type="entry name" value="YidE_YbjL"/>
</dbReference>
<feature type="transmembrane region" description="Helical" evidence="8">
    <location>
        <begin position="407"/>
        <end position="425"/>
    </location>
</feature>
<dbReference type="PROSITE" id="PS51202">
    <property type="entry name" value="RCK_C"/>
    <property type="match status" value="2"/>
</dbReference>
<evidence type="ECO:0000256" key="4">
    <source>
        <dbReference type="ARBA" id="ARBA00022475"/>
    </source>
</evidence>
<feature type="transmembrane region" description="Helical" evidence="8">
    <location>
        <begin position="62"/>
        <end position="81"/>
    </location>
</feature>
<dbReference type="HOGENOM" id="CLU_035023_3_1_10"/>
<comment type="subcellular location">
    <subcellularLocation>
        <location evidence="1">Cell membrane</location>
        <topology evidence="1">Multi-pass membrane protein</topology>
    </subcellularLocation>
</comment>
<organism evidence="10 11">
    <name type="scientific">Bacteroides coprosuis DSM 18011</name>
    <dbReference type="NCBI Taxonomy" id="679937"/>
    <lineage>
        <taxon>Bacteria</taxon>
        <taxon>Pseudomonadati</taxon>
        <taxon>Bacteroidota</taxon>
        <taxon>Bacteroidia</taxon>
        <taxon>Bacteroidales</taxon>
        <taxon>Bacteroidaceae</taxon>
        <taxon>Bacteroides</taxon>
    </lineage>
</organism>
<dbReference type="GO" id="GO:0008324">
    <property type="term" value="F:monoatomic cation transmembrane transporter activity"/>
    <property type="evidence" value="ECO:0007669"/>
    <property type="project" value="InterPro"/>
</dbReference>
<dbReference type="GO" id="GO:0005886">
    <property type="term" value="C:plasma membrane"/>
    <property type="evidence" value="ECO:0007669"/>
    <property type="project" value="UniProtKB-SubCell"/>
</dbReference>
<keyword evidence="11" id="KW-1185">Reference proteome</keyword>
<evidence type="ECO:0000256" key="2">
    <source>
        <dbReference type="ARBA" id="ARBA00009854"/>
    </source>
</evidence>
<evidence type="ECO:0000256" key="5">
    <source>
        <dbReference type="ARBA" id="ARBA00022692"/>
    </source>
</evidence>
<dbReference type="EMBL" id="CM001167">
    <property type="protein sequence ID" value="EGJ72582.1"/>
    <property type="molecule type" value="Genomic_DNA"/>
</dbReference>
<evidence type="ECO:0000313" key="10">
    <source>
        <dbReference type="EMBL" id="EGJ72582.1"/>
    </source>
</evidence>
<dbReference type="eggNOG" id="COG2985">
    <property type="taxonomic scope" value="Bacteria"/>
</dbReference>
<dbReference type="PANTHER" id="PTHR30445:SF3">
    <property type="entry name" value="TRANSPORT PROTEIN YIDE-RELATED"/>
    <property type="match status" value="1"/>
</dbReference>
<dbReference type="SUPFAM" id="SSF116726">
    <property type="entry name" value="TrkA C-terminal domain-like"/>
    <property type="match status" value="2"/>
</dbReference>
<keyword evidence="5 8" id="KW-0812">Transmembrane</keyword>
<keyword evidence="3" id="KW-0813">Transport</keyword>
<feature type="transmembrane region" description="Helical" evidence="8">
    <location>
        <begin position="468"/>
        <end position="487"/>
    </location>
</feature>
<feature type="transmembrane region" description="Helical" evidence="8">
    <location>
        <begin position="36"/>
        <end position="55"/>
    </location>
</feature>
<name>F3ZP09_9BACE</name>
<feature type="domain" description="RCK C-terminal" evidence="9">
    <location>
        <begin position="313"/>
        <end position="397"/>
    </location>
</feature>
<comment type="similarity">
    <text evidence="2">Belongs to the AAE transporter (TC 2.A.81) family.</text>
</comment>
<dbReference type="AlphaFoldDB" id="F3ZP09"/>
<sequence>MRILLSAQKITKFVSLIKSTELIMEWINVLLHDPNSIAHIVLLYAFVIAAGVALGKIKIFGVSLGVTFVLFTGIVMGHFGFKVNPETLHFIQEFGLILFVFCIGLQVGPAFFTSFKKGGMTLNLLAVGIVTLNIVVALSIYYIMGGRIELPMIIGTLYGAVTNTPGLGAAQEALNQIGYEGPEIALGYACAYPLGVIGIIGCIIAIRYIFRVNIKKEEEELLAEKEAGQDKPSRIIVEVTNEAIVGKSLKDVKHFLGYPFICSRLRRGNSSIMPEGDTIFKKGDLLLVVCSADNTDAVVALVGKEAEANAWDLEAENDSSEEKELVSRRILITKSDINGKNLGELQIRNIYGVNVTRVNRSGMDLLADPNLTLQVGDSVTVVGTLKGINQIEKHLGNSMKRLDHPNIITIFIGIFFGILFGSLPMKFPGMPTPVKLGLAGGPLVVAILIGRFGHHFRLVTYTTQSANLMLREIGIVLFLASVGIKAGENFISTVVDGDGLLYVGFGFLITIIPILIIGSIARLYYKINYFTLMGLIAGSNTDPPALAYANSVGSGDAPSVGYSTVYPLTMFLRILTGQMILMFMMA</sequence>
<dbReference type="InterPro" id="IPR036721">
    <property type="entry name" value="RCK_C_sf"/>
</dbReference>
<dbReference type="Pfam" id="PF02080">
    <property type="entry name" value="TrkA_C"/>
    <property type="match status" value="2"/>
</dbReference>
<feature type="transmembrane region" description="Helical" evidence="8">
    <location>
        <begin position="185"/>
        <end position="210"/>
    </location>
</feature>
<dbReference type="NCBIfam" id="NF003007">
    <property type="entry name" value="PRK03818.1"/>
    <property type="match status" value="1"/>
</dbReference>
<evidence type="ECO:0000256" key="6">
    <source>
        <dbReference type="ARBA" id="ARBA00022989"/>
    </source>
</evidence>
<evidence type="ECO:0000259" key="9">
    <source>
        <dbReference type="PROSITE" id="PS51202"/>
    </source>
</evidence>
<evidence type="ECO:0000256" key="7">
    <source>
        <dbReference type="ARBA" id="ARBA00023136"/>
    </source>
</evidence>
<dbReference type="InterPro" id="IPR006037">
    <property type="entry name" value="RCK_C"/>
</dbReference>